<keyword evidence="6" id="KW-1185">Reference proteome</keyword>
<dbReference type="Gene3D" id="2.60.20.10">
    <property type="entry name" value="Crystallins"/>
    <property type="match status" value="1"/>
</dbReference>
<accession>A0A3A5L3D7</accession>
<feature type="domain" description="Beta/gamma crystallin 'Greek key'" evidence="4">
    <location>
        <begin position="28"/>
        <end position="110"/>
    </location>
</feature>
<dbReference type="EMBL" id="QZWZ01000002">
    <property type="protein sequence ID" value="RJT42097.1"/>
    <property type="molecule type" value="Genomic_DNA"/>
</dbReference>
<dbReference type="SMART" id="SM00247">
    <property type="entry name" value="XTALbg"/>
    <property type="match status" value="1"/>
</dbReference>
<sequence length="115" mass="12838">MKKLVILTAIASVVCAGTASAQYDGETGCVMFEHANFRGRAIEMGANDSVSFRGGQFWNDRASSVIVRRGCTFVAYEDSRMRGRSIELNRRVRDFGGSGWNDRISSAECYCDDWY</sequence>
<keyword evidence="2" id="KW-0677">Repeat</keyword>
<dbReference type="AlphaFoldDB" id="A0A3A5L3D7"/>
<name>A0A3A5L3D7_9HYPH</name>
<dbReference type="InterPro" id="IPR001064">
    <property type="entry name" value="Beta/gamma_crystallin"/>
</dbReference>
<proteinExistence type="inferred from homology"/>
<dbReference type="RefSeq" id="WP_120013057.1">
    <property type="nucleotide sequence ID" value="NZ_QZWZ01000002.1"/>
</dbReference>
<evidence type="ECO:0000313" key="5">
    <source>
        <dbReference type="EMBL" id="RJT42097.1"/>
    </source>
</evidence>
<evidence type="ECO:0000256" key="2">
    <source>
        <dbReference type="ARBA" id="ARBA00022737"/>
    </source>
</evidence>
<evidence type="ECO:0000256" key="3">
    <source>
        <dbReference type="SAM" id="SignalP"/>
    </source>
</evidence>
<gene>
    <name evidence="5" type="ORF">D3227_04530</name>
</gene>
<reference evidence="5 6" key="1">
    <citation type="submission" date="2018-09" db="EMBL/GenBank/DDBJ databases">
        <title>Mesorhizobium carmichaelinearum sp. nov. isolated from Carmichaelinea spp. root nodules in New Zealand.</title>
        <authorList>
            <person name="De Meyer S.E."/>
        </authorList>
    </citation>
    <scope>NUCLEOTIDE SEQUENCE [LARGE SCALE GENOMIC DNA]</scope>
    <source>
        <strain evidence="5 6">ICMP19557</strain>
    </source>
</reference>
<evidence type="ECO:0000313" key="6">
    <source>
        <dbReference type="Proteomes" id="UP000272706"/>
    </source>
</evidence>
<protein>
    <recommendedName>
        <fullName evidence="4">Beta/gamma crystallin 'Greek key' domain-containing protein</fullName>
    </recommendedName>
</protein>
<comment type="caution">
    <text evidence="5">The sequence shown here is derived from an EMBL/GenBank/DDBJ whole genome shotgun (WGS) entry which is preliminary data.</text>
</comment>
<evidence type="ECO:0000259" key="4">
    <source>
        <dbReference type="SMART" id="SM00247"/>
    </source>
</evidence>
<dbReference type="Pfam" id="PF03995">
    <property type="entry name" value="Inhibitor_I36"/>
    <property type="match status" value="1"/>
</dbReference>
<dbReference type="Proteomes" id="UP000272706">
    <property type="component" value="Unassembled WGS sequence"/>
</dbReference>
<keyword evidence="3" id="KW-0732">Signal</keyword>
<dbReference type="InterPro" id="IPR011024">
    <property type="entry name" value="G_crystallin-like"/>
</dbReference>
<comment type="similarity">
    <text evidence="1">Belongs to the beta/gamma-crystallin family.</text>
</comment>
<dbReference type="SUPFAM" id="SSF49695">
    <property type="entry name" value="gamma-Crystallin-like"/>
    <property type="match status" value="1"/>
</dbReference>
<feature type="signal peptide" evidence="3">
    <location>
        <begin position="1"/>
        <end position="21"/>
    </location>
</feature>
<evidence type="ECO:0000256" key="1">
    <source>
        <dbReference type="ARBA" id="ARBA00009646"/>
    </source>
</evidence>
<dbReference type="OrthoDB" id="8445282at2"/>
<feature type="chain" id="PRO_5017305023" description="Beta/gamma crystallin 'Greek key' domain-containing protein" evidence="3">
    <location>
        <begin position="22"/>
        <end position="115"/>
    </location>
</feature>
<organism evidence="5 6">
    <name type="scientific">Mesorhizobium waimense</name>
    <dbReference type="NCBI Taxonomy" id="1300307"/>
    <lineage>
        <taxon>Bacteria</taxon>
        <taxon>Pseudomonadati</taxon>
        <taxon>Pseudomonadota</taxon>
        <taxon>Alphaproteobacteria</taxon>
        <taxon>Hyphomicrobiales</taxon>
        <taxon>Phyllobacteriaceae</taxon>
        <taxon>Mesorhizobium</taxon>
    </lineage>
</organism>